<evidence type="ECO:0000256" key="1">
    <source>
        <dbReference type="SAM" id="MobiDB-lite"/>
    </source>
</evidence>
<dbReference type="RefSeq" id="XP_066008195.1">
    <property type="nucleotide sequence ID" value="XM_066152440.1"/>
</dbReference>
<evidence type="ECO:0000313" key="3">
    <source>
        <dbReference type="Proteomes" id="UP000011096"/>
    </source>
</evidence>
<gene>
    <name evidence="2" type="ORF">CGGC5_v010960</name>
</gene>
<accession>A0A7J6IUP8</accession>
<keyword evidence="3" id="KW-1185">Reference proteome</keyword>
<dbReference type="GeneID" id="90980124"/>
<name>A0A7J6IUP8_COLFN</name>
<reference evidence="2 3" key="2">
    <citation type="submission" date="2020-04" db="EMBL/GenBank/DDBJ databases">
        <title>Genome sequencing and assembly of multiple isolates from the Colletotrichum gloeosporioides species complex.</title>
        <authorList>
            <person name="Gan P."/>
            <person name="Shirasu K."/>
        </authorList>
    </citation>
    <scope>NUCLEOTIDE SEQUENCE [LARGE SCALE GENOMIC DNA]</scope>
    <source>
        <strain evidence="2 3">Nara gc5</strain>
    </source>
</reference>
<proteinExistence type="predicted"/>
<feature type="region of interest" description="Disordered" evidence="1">
    <location>
        <begin position="71"/>
        <end position="101"/>
    </location>
</feature>
<dbReference type="AlphaFoldDB" id="A0A7J6IUP8"/>
<protein>
    <submittedName>
        <fullName evidence="2">Uncharacterized protein</fullName>
    </submittedName>
</protein>
<dbReference type="EMBL" id="ANPB02000006">
    <property type="protein sequence ID" value="KAF4480845.1"/>
    <property type="molecule type" value="Genomic_DNA"/>
</dbReference>
<feature type="compositionally biased region" description="Polar residues" evidence="1">
    <location>
        <begin position="88"/>
        <end position="101"/>
    </location>
</feature>
<dbReference type="Proteomes" id="UP000011096">
    <property type="component" value="Unassembled WGS sequence"/>
</dbReference>
<comment type="caution">
    <text evidence="2">The sequence shown here is derived from an EMBL/GenBank/DDBJ whole genome shotgun (WGS) entry which is preliminary data.</text>
</comment>
<dbReference type="InParanoid" id="A0A7J6IUP8"/>
<organism evidence="2 3">
    <name type="scientific">Colletotrichum fructicola (strain Nara gc5)</name>
    <name type="common">Anthracnose fungus</name>
    <name type="synonym">Colletotrichum gloeosporioides (strain Nara gc5)</name>
    <dbReference type="NCBI Taxonomy" id="1213859"/>
    <lineage>
        <taxon>Eukaryota</taxon>
        <taxon>Fungi</taxon>
        <taxon>Dikarya</taxon>
        <taxon>Ascomycota</taxon>
        <taxon>Pezizomycotina</taxon>
        <taxon>Sordariomycetes</taxon>
        <taxon>Hypocreomycetidae</taxon>
        <taxon>Glomerellales</taxon>
        <taxon>Glomerellaceae</taxon>
        <taxon>Colletotrichum</taxon>
        <taxon>Colletotrichum gloeosporioides species complex</taxon>
    </lineage>
</organism>
<evidence type="ECO:0000313" key="2">
    <source>
        <dbReference type="EMBL" id="KAF4480845.1"/>
    </source>
</evidence>
<sequence length="101" mass="11013">MLITSLIRSTVLPPHPAAGATTLLLLPTLLLRTQQLHPTHIPSTRAGATDKEVVDIIRQFVRIKHFQRNDFDDHSATTPLKALPSSKPKITQLSLSGTATS</sequence>
<reference evidence="2 3" key="1">
    <citation type="submission" date="2012-08" db="EMBL/GenBank/DDBJ databases">
        <authorList>
            <person name="Gan P.H.P."/>
            <person name="Ikeda K."/>
            <person name="Irieda H."/>
            <person name="Narusaka M."/>
            <person name="O'Connell R.J."/>
            <person name="Narusaka Y."/>
            <person name="Takano Y."/>
            <person name="Kubo Y."/>
            <person name="Shirasu K."/>
        </authorList>
    </citation>
    <scope>NUCLEOTIDE SEQUENCE [LARGE SCALE GENOMIC DNA]</scope>
    <source>
        <strain evidence="2 3">Nara gc5</strain>
    </source>
</reference>